<dbReference type="EMBL" id="JAHRIN010000112">
    <property type="protein sequence ID" value="MEQ2190598.1"/>
    <property type="molecule type" value="Genomic_DNA"/>
</dbReference>
<protein>
    <recommendedName>
        <fullName evidence="3">Secreted protein</fullName>
    </recommendedName>
</protein>
<evidence type="ECO:0000313" key="2">
    <source>
        <dbReference type="Proteomes" id="UP001434883"/>
    </source>
</evidence>
<sequence length="117" mass="13226">MAMSLKVLVMLRQMLKTLEIVLYSNPALGCIHTCHVWSASNGPEFVCHLGPDHLCRDEYTQVTLVPTAGNIRLFGPNKQGIMRKVSHSVLLTLLLHGCYKHRARQTDLEQRGDTMRL</sequence>
<keyword evidence="2" id="KW-1185">Reference proteome</keyword>
<evidence type="ECO:0008006" key="3">
    <source>
        <dbReference type="Google" id="ProtNLM"/>
    </source>
</evidence>
<proteinExistence type="predicted"/>
<evidence type="ECO:0000313" key="1">
    <source>
        <dbReference type="EMBL" id="MEQ2190598.1"/>
    </source>
</evidence>
<organism evidence="1 2">
    <name type="scientific">Xenoophorus captivus</name>
    <dbReference type="NCBI Taxonomy" id="1517983"/>
    <lineage>
        <taxon>Eukaryota</taxon>
        <taxon>Metazoa</taxon>
        <taxon>Chordata</taxon>
        <taxon>Craniata</taxon>
        <taxon>Vertebrata</taxon>
        <taxon>Euteleostomi</taxon>
        <taxon>Actinopterygii</taxon>
        <taxon>Neopterygii</taxon>
        <taxon>Teleostei</taxon>
        <taxon>Neoteleostei</taxon>
        <taxon>Acanthomorphata</taxon>
        <taxon>Ovalentaria</taxon>
        <taxon>Atherinomorphae</taxon>
        <taxon>Cyprinodontiformes</taxon>
        <taxon>Goodeidae</taxon>
        <taxon>Xenoophorus</taxon>
    </lineage>
</organism>
<gene>
    <name evidence="1" type="ORF">XENOCAPTIV_001451</name>
</gene>
<accession>A0ABV0Q4Q7</accession>
<name>A0ABV0Q4Q7_9TELE</name>
<comment type="caution">
    <text evidence="1">The sequence shown here is derived from an EMBL/GenBank/DDBJ whole genome shotgun (WGS) entry which is preliminary data.</text>
</comment>
<reference evidence="1 2" key="1">
    <citation type="submission" date="2021-06" db="EMBL/GenBank/DDBJ databases">
        <authorList>
            <person name="Palmer J.M."/>
        </authorList>
    </citation>
    <scope>NUCLEOTIDE SEQUENCE [LARGE SCALE GENOMIC DNA]</scope>
    <source>
        <strain evidence="1 2">XC_2019</strain>
        <tissue evidence="1">Muscle</tissue>
    </source>
</reference>
<dbReference type="Proteomes" id="UP001434883">
    <property type="component" value="Unassembled WGS sequence"/>
</dbReference>